<dbReference type="STRING" id="35608.A0A2U1MK91"/>
<protein>
    <recommendedName>
        <fullName evidence="1">Tubby C-terminal domain-containing protein</fullName>
    </recommendedName>
</protein>
<evidence type="ECO:0000259" key="1">
    <source>
        <dbReference type="Pfam" id="PF01167"/>
    </source>
</evidence>
<dbReference type="SUPFAM" id="SSF54518">
    <property type="entry name" value="Tubby C-terminal domain-like"/>
    <property type="match status" value="1"/>
</dbReference>
<organism evidence="2 3">
    <name type="scientific">Artemisia annua</name>
    <name type="common">Sweet wormwood</name>
    <dbReference type="NCBI Taxonomy" id="35608"/>
    <lineage>
        <taxon>Eukaryota</taxon>
        <taxon>Viridiplantae</taxon>
        <taxon>Streptophyta</taxon>
        <taxon>Embryophyta</taxon>
        <taxon>Tracheophyta</taxon>
        <taxon>Spermatophyta</taxon>
        <taxon>Magnoliopsida</taxon>
        <taxon>eudicotyledons</taxon>
        <taxon>Gunneridae</taxon>
        <taxon>Pentapetalae</taxon>
        <taxon>asterids</taxon>
        <taxon>campanulids</taxon>
        <taxon>Asterales</taxon>
        <taxon>Asteraceae</taxon>
        <taxon>Asteroideae</taxon>
        <taxon>Anthemideae</taxon>
        <taxon>Artemisiinae</taxon>
        <taxon>Artemisia</taxon>
    </lineage>
</organism>
<dbReference type="Proteomes" id="UP000245207">
    <property type="component" value="Unassembled WGS sequence"/>
</dbReference>
<dbReference type="Pfam" id="PF01167">
    <property type="entry name" value="Tub"/>
    <property type="match status" value="1"/>
</dbReference>
<dbReference type="EMBL" id="PKPP01005045">
    <property type="protein sequence ID" value="PWA61683.1"/>
    <property type="molecule type" value="Genomic_DNA"/>
</dbReference>
<dbReference type="OrthoDB" id="1744576at2759"/>
<accession>A0A2U1MK91</accession>
<name>A0A2U1MK91_ARTAN</name>
<dbReference type="Gene3D" id="3.20.90.10">
    <property type="entry name" value="Tubby Protein, Chain A"/>
    <property type="match status" value="1"/>
</dbReference>
<evidence type="ECO:0000313" key="3">
    <source>
        <dbReference type="Proteomes" id="UP000245207"/>
    </source>
</evidence>
<gene>
    <name evidence="2" type="ORF">CTI12_AA365130</name>
</gene>
<dbReference type="InterPro" id="IPR000007">
    <property type="entry name" value="Tubby_C"/>
</dbReference>
<sequence length="158" mass="17934">MADLSPLSVDRKQLCECCLLFTFPGAPHTLNSLLAENGKFLLAAKQNRRSTCTEYVILMDADNISRSNSSYIGKVSLSKALRTRSVSSLIAAEMEKKFCHLLNDSFAVFKFRYDNSNSQTHFVQTLKPAHFFVLGWHSWRKDPIIVTVNMLEPTWSQV</sequence>
<reference evidence="2 3" key="1">
    <citation type="journal article" date="2018" name="Mol. Plant">
        <title>The genome of Artemisia annua provides insight into the evolution of Asteraceae family and artemisinin biosynthesis.</title>
        <authorList>
            <person name="Shen Q."/>
            <person name="Zhang L."/>
            <person name="Liao Z."/>
            <person name="Wang S."/>
            <person name="Yan T."/>
            <person name="Shi P."/>
            <person name="Liu M."/>
            <person name="Fu X."/>
            <person name="Pan Q."/>
            <person name="Wang Y."/>
            <person name="Lv Z."/>
            <person name="Lu X."/>
            <person name="Zhang F."/>
            <person name="Jiang W."/>
            <person name="Ma Y."/>
            <person name="Chen M."/>
            <person name="Hao X."/>
            <person name="Li L."/>
            <person name="Tang Y."/>
            <person name="Lv G."/>
            <person name="Zhou Y."/>
            <person name="Sun X."/>
            <person name="Brodelius P.E."/>
            <person name="Rose J.K.C."/>
            <person name="Tang K."/>
        </authorList>
    </citation>
    <scope>NUCLEOTIDE SEQUENCE [LARGE SCALE GENOMIC DNA]</scope>
    <source>
        <strain evidence="3">cv. Huhao1</strain>
        <tissue evidence="2">Leaf</tissue>
    </source>
</reference>
<dbReference type="AlphaFoldDB" id="A0A2U1MK91"/>
<dbReference type="InterPro" id="IPR025659">
    <property type="entry name" value="Tubby-like_C"/>
</dbReference>
<evidence type="ECO:0000313" key="2">
    <source>
        <dbReference type="EMBL" id="PWA61683.1"/>
    </source>
</evidence>
<feature type="domain" description="Tubby C-terminal" evidence="1">
    <location>
        <begin position="35"/>
        <end position="81"/>
    </location>
</feature>
<proteinExistence type="predicted"/>
<comment type="caution">
    <text evidence="2">The sequence shown here is derived from an EMBL/GenBank/DDBJ whole genome shotgun (WGS) entry which is preliminary data.</text>
</comment>
<keyword evidence="3" id="KW-1185">Reference proteome</keyword>